<accession>A0A6J4RGN5</accession>
<dbReference type="PANTHER" id="PTHR43685">
    <property type="entry name" value="GLYCOSYLTRANSFERASE"/>
    <property type="match status" value="1"/>
</dbReference>
<evidence type="ECO:0000259" key="1">
    <source>
        <dbReference type="Pfam" id="PF00535"/>
    </source>
</evidence>
<organism evidence="2">
    <name type="scientific">uncultured Solirubrobacteraceae bacterium</name>
    <dbReference type="NCBI Taxonomy" id="1162706"/>
    <lineage>
        <taxon>Bacteria</taxon>
        <taxon>Bacillati</taxon>
        <taxon>Actinomycetota</taxon>
        <taxon>Thermoleophilia</taxon>
        <taxon>Solirubrobacterales</taxon>
        <taxon>Solirubrobacteraceae</taxon>
        <taxon>environmental samples</taxon>
    </lineage>
</organism>
<dbReference type="EMBL" id="CADCVT010000012">
    <property type="protein sequence ID" value="CAA9473156.1"/>
    <property type="molecule type" value="Genomic_DNA"/>
</dbReference>
<dbReference type="SUPFAM" id="SSF53448">
    <property type="entry name" value="Nucleotide-diphospho-sugar transferases"/>
    <property type="match status" value="1"/>
</dbReference>
<dbReference type="InterPro" id="IPR001173">
    <property type="entry name" value="Glyco_trans_2-like"/>
</dbReference>
<name>A0A6J4RGN5_9ACTN</name>
<gene>
    <name evidence="2" type="ORF">AVDCRST_MAG85-102</name>
</gene>
<sequence length="286" mass="31282">MPTLGRSPVLPRALAALRAQRDAPQFEVVVVVDAAGDLPEEAPADTVLVAKRPGASAARNEGIRAASGDVIVFLGDDILASPRLLGEHAMWHDRLPAEHVAVLGLVERHGRGGAFERWLDRGIQSDYGAIEGDRAGWGQFYTTNVSVKKAFLERVGGFDEDLPFLYEDLDLGRRLHDEGMDLVHEPRARATHDHPATLEGWQDRMRAIGAAERAFVAKHPDVAPYFRDRLSRAAAGAPARGRGARLAGIIGPRVPVLGPRVWASAEAYFAQQLWPAFQEGWDRSTR</sequence>
<dbReference type="Pfam" id="PF00535">
    <property type="entry name" value="Glycos_transf_2"/>
    <property type="match status" value="1"/>
</dbReference>
<dbReference type="InterPro" id="IPR029044">
    <property type="entry name" value="Nucleotide-diphossugar_trans"/>
</dbReference>
<dbReference type="AlphaFoldDB" id="A0A6J4RGN5"/>
<dbReference type="InterPro" id="IPR050834">
    <property type="entry name" value="Glycosyltransf_2"/>
</dbReference>
<feature type="domain" description="Glycosyltransferase 2-like" evidence="1">
    <location>
        <begin position="1"/>
        <end position="102"/>
    </location>
</feature>
<reference evidence="2" key="1">
    <citation type="submission" date="2020-02" db="EMBL/GenBank/DDBJ databases">
        <authorList>
            <person name="Meier V. D."/>
        </authorList>
    </citation>
    <scope>NUCLEOTIDE SEQUENCE</scope>
    <source>
        <strain evidence="2">AVDCRST_MAG85</strain>
    </source>
</reference>
<dbReference type="Gene3D" id="3.90.550.10">
    <property type="entry name" value="Spore Coat Polysaccharide Biosynthesis Protein SpsA, Chain A"/>
    <property type="match status" value="1"/>
</dbReference>
<proteinExistence type="predicted"/>
<evidence type="ECO:0000313" key="2">
    <source>
        <dbReference type="EMBL" id="CAA9473156.1"/>
    </source>
</evidence>
<dbReference type="PANTHER" id="PTHR43685:SF3">
    <property type="entry name" value="SLR2126 PROTEIN"/>
    <property type="match status" value="1"/>
</dbReference>
<protein>
    <recommendedName>
        <fullName evidence="1">Glycosyltransferase 2-like domain-containing protein</fullName>
    </recommendedName>
</protein>